<accession>A0AAE9KEG5</accession>
<keyword evidence="2" id="KW-1185">Reference proteome</keyword>
<reference evidence="1 2" key="1">
    <citation type="submission" date="2022-02" db="EMBL/GenBank/DDBJ databases">
        <authorList>
            <person name="Gylling M."/>
        </authorList>
    </citation>
    <scope>NUCLEOTIDE SEQUENCE [LARGE SCALE GENOMIC DNA]</scope>
</reference>
<organism evidence="1 2">
    <name type="scientific">Pseudomonas phage Kremar</name>
    <dbReference type="NCBI Taxonomy" id="2928831"/>
    <lineage>
        <taxon>Viruses</taxon>
        <taxon>Duplodnaviria</taxon>
        <taxon>Heunggongvirae</taxon>
        <taxon>Uroviricota</taxon>
        <taxon>Caudoviricetes</taxon>
        <taxon>Vandenendeviridae</taxon>
        <taxon>Gorskivirinae</taxon>
        <taxon>Kremarvirus</taxon>
        <taxon>Kremarvirus kremar</taxon>
    </lineage>
</organism>
<sequence length="77" mass="8566">MNVEKAVAVQRPTQVDGATVTGSRLKAVVREYLDYGITDEEVLRIVGAECLQHGKSKVIKEMKDYMNARGLTLDDLK</sequence>
<proteinExistence type="predicted"/>
<evidence type="ECO:0000313" key="1">
    <source>
        <dbReference type="EMBL" id="UOL48560.1"/>
    </source>
</evidence>
<evidence type="ECO:0000313" key="2">
    <source>
        <dbReference type="Proteomes" id="UP000831298"/>
    </source>
</evidence>
<dbReference type="KEGG" id="vg:80266195"/>
<protein>
    <submittedName>
        <fullName evidence="1">Uncharacterized protein</fullName>
    </submittedName>
</protein>
<dbReference type="GeneID" id="80266195"/>
<dbReference type="EMBL" id="OM982620">
    <property type="protein sequence ID" value="UOL48560.1"/>
    <property type="molecule type" value="Genomic_DNA"/>
</dbReference>
<dbReference type="RefSeq" id="YP_010766516.1">
    <property type="nucleotide sequence ID" value="NC_073679.1"/>
</dbReference>
<name>A0AAE9KEG5_9CAUD</name>
<dbReference type="Proteomes" id="UP000831298">
    <property type="component" value="Segment"/>
</dbReference>